<evidence type="ECO:0000313" key="1">
    <source>
        <dbReference type="EMBL" id="XCD05247.1"/>
    </source>
</evidence>
<name>A0AAU8AZ55_9VIRU</name>
<protein>
    <submittedName>
        <fullName evidence="1">Uncharacterized protein</fullName>
    </submittedName>
</protein>
<accession>A0AAU8AZ55</accession>
<proteinExistence type="predicted"/>
<sequence>MEANTYFLTIRFGSLEKRCPFSVLVVKFSCSPRSRDRYVHKILSRYSRFYDVDTYVVSTDDFPSSILLLISLNSLI</sequence>
<organism evidence="1">
    <name type="scientific">Dulem virus 223</name>
    <dbReference type="NCBI Taxonomy" id="3145700"/>
    <lineage>
        <taxon>Viruses</taxon>
        <taxon>Monodnaviria</taxon>
        <taxon>Sangervirae</taxon>
        <taxon>Phixviricota</taxon>
        <taxon>Malgrandaviricetes</taxon>
        <taxon>Petitvirales</taxon>
        <taxon>Microviridae</taxon>
        <taxon>Microvirus</taxon>
    </lineage>
</organism>
<dbReference type="EMBL" id="PP511535">
    <property type="protein sequence ID" value="XCD05247.1"/>
    <property type="molecule type" value="Genomic_DNA"/>
</dbReference>
<reference evidence="1" key="1">
    <citation type="submission" date="2024-03" db="EMBL/GenBank/DDBJ databases">
        <title>Diverse circular DNA viruses in blood, oral, and fecal samples of captive lemurs.</title>
        <authorList>
            <person name="Paietta E.N."/>
            <person name="Kraberger S."/>
            <person name="Lund M.C."/>
            <person name="Custer J.M."/>
            <person name="Vargas K.M."/>
            <person name="Ehmke E.E."/>
            <person name="Yoder A.D."/>
            <person name="Varsani A."/>
        </authorList>
    </citation>
    <scope>NUCLEOTIDE SEQUENCE</scope>
    <source>
        <strain evidence="1">Duke_24FS_52</strain>
    </source>
</reference>